<dbReference type="GO" id="GO:0051865">
    <property type="term" value="P:protein autoubiquitination"/>
    <property type="evidence" value="ECO:0007669"/>
    <property type="project" value="TreeGrafter"/>
</dbReference>
<gene>
    <name evidence="2" type="ORF">BDP27DRAFT_1379087</name>
</gene>
<dbReference type="GO" id="GO:0061630">
    <property type="term" value="F:ubiquitin protein ligase activity"/>
    <property type="evidence" value="ECO:0007669"/>
    <property type="project" value="TreeGrafter"/>
</dbReference>
<dbReference type="AlphaFoldDB" id="A0A9P5Q634"/>
<organism evidence="2 3">
    <name type="scientific">Rhodocollybia butyracea</name>
    <dbReference type="NCBI Taxonomy" id="206335"/>
    <lineage>
        <taxon>Eukaryota</taxon>
        <taxon>Fungi</taxon>
        <taxon>Dikarya</taxon>
        <taxon>Basidiomycota</taxon>
        <taxon>Agaricomycotina</taxon>
        <taxon>Agaricomycetes</taxon>
        <taxon>Agaricomycetidae</taxon>
        <taxon>Agaricales</taxon>
        <taxon>Marasmiineae</taxon>
        <taxon>Omphalotaceae</taxon>
        <taxon>Rhodocollybia</taxon>
    </lineage>
</organism>
<proteinExistence type="predicted"/>
<reference evidence="2" key="1">
    <citation type="submission" date="2020-11" db="EMBL/GenBank/DDBJ databases">
        <authorList>
            <consortium name="DOE Joint Genome Institute"/>
            <person name="Ahrendt S."/>
            <person name="Riley R."/>
            <person name="Andreopoulos W."/>
            <person name="Labutti K."/>
            <person name="Pangilinan J."/>
            <person name="Ruiz-Duenas F.J."/>
            <person name="Barrasa J.M."/>
            <person name="Sanchez-Garcia M."/>
            <person name="Camarero S."/>
            <person name="Miyauchi S."/>
            <person name="Serrano A."/>
            <person name="Linde D."/>
            <person name="Babiker R."/>
            <person name="Drula E."/>
            <person name="Ayuso-Fernandez I."/>
            <person name="Pacheco R."/>
            <person name="Padilla G."/>
            <person name="Ferreira P."/>
            <person name="Barriuso J."/>
            <person name="Kellner H."/>
            <person name="Castanera R."/>
            <person name="Alfaro M."/>
            <person name="Ramirez L."/>
            <person name="Pisabarro A.G."/>
            <person name="Kuo A."/>
            <person name="Tritt A."/>
            <person name="Lipzen A."/>
            <person name="He G."/>
            <person name="Yan M."/>
            <person name="Ng V."/>
            <person name="Cullen D."/>
            <person name="Martin F."/>
            <person name="Rosso M.-N."/>
            <person name="Henrissat B."/>
            <person name="Hibbett D."/>
            <person name="Martinez A.T."/>
            <person name="Grigoriev I.V."/>
        </authorList>
    </citation>
    <scope>NUCLEOTIDE SEQUENCE</scope>
    <source>
        <strain evidence="2">AH 40177</strain>
    </source>
</reference>
<evidence type="ECO:0000256" key="1">
    <source>
        <dbReference type="SAM" id="MobiDB-lite"/>
    </source>
</evidence>
<dbReference type="PANTHER" id="PTHR31531">
    <property type="entry name" value="E3 UBIQUITIN-PROTEIN LIGASE E3D FAMILY MEMBER"/>
    <property type="match status" value="1"/>
</dbReference>
<feature type="compositionally biased region" description="Basic and acidic residues" evidence="1">
    <location>
        <begin position="245"/>
        <end position="257"/>
    </location>
</feature>
<dbReference type="GO" id="GO:0005634">
    <property type="term" value="C:nucleus"/>
    <property type="evidence" value="ECO:0007669"/>
    <property type="project" value="TreeGrafter"/>
</dbReference>
<protein>
    <submittedName>
        <fullName evidence="2">HECT-like ubiquitin-conjugating enzyme-binding-domain-containing protein</fullName>
    </submittedName>
</protein>
<dbReference type="GO" id="GO:0005829">
    <property type="term" value="C:cytosol"/>
    <property type="evidence" value="ECO:0007669"/>
    <property type="project" value="TreeGrafter"/>
</dbReference>
<feature type="compositionally biased region" description="Polar residues" evidence="1">
    <location>
        <begin position="231"/>
        <end position="243"/>
    </location>
</feature>
<feature type="region of interest" description="Disordered" evidence="1">
    <location>
        <begin position="162"/>
        <end position="186"/>
    </location>
</feature>
<feature type="region of interest" description="Disordered" evidence="1">
    <location>
        <begin position="223"/>
        <end position="257"/>
    </location>
</feature>
<sequence>MIQASSSEADVDLIQELRIRVDEISPSLDTSDAELVGTLISLISHLNRLSVIVNPSSPTQIISPSLSSWNIIDAPYSPNPFDTLKRQLSDFRVERLTTPLDVVPRGSKPVLAVEAALLWSKIDQELDQVVSMCKERTEYFSYDPPEYEYDTLPVYDHERRSSIDSFDQKSRNPHPHSPIVAGGQSSEKRKLDLEAVTMAIDRLYLVAPQLHNQRVELKSTKVAQMEKARKQGSQASTPPSRSSGKQKERDRDHRDIKDLENMLELINKASERTMKDQSVILDGGMKTRFERARQRDMAKRAAFVDQLAEHSNAGRLHDQDALLQKKAKDPEAMLSLPEFIRESIPSDSMKIQNPQALLTLPEFIKEVPPPRIMSTRSSSSTATTLSSPSSALARLRSATKSRDRSMSAPPLAWLKSSSSKTSLRESQLKEDASSKLSFEVNYVAEFHENLQHILVFFTVTGAQPGVDLEAKVVPSFPNNQADDGDRLIIKSGSHSSLPLILPARVTPGKQEIKVQSGHFEIKLSTLSTSPSPSESGPLLDATQLSNAKPTSFICSSCSLQLIQSSQMRYRDLPSEHWEELVDAWMCHSSQSLNENVLRNGRNGFWPGSDEALVGGSYILFEDSALTKDNLHPVSSKKSGDERRLVRCLCGSVLGRCQEHPSDSNKMTAYKILKYAVRPVSLFSEPFRIPLSAFIVEDMREFVQAHASYRFIISDEEDERPRILVWLFKPNLQLAYTTSKHYAISKSGSMNAAKVLYKLIGPSEGKLDLQTILETYPGFPQAEYLFYPMDTCQRLAILLKESNRTYPETMRTMTGLEVGWLRRA</sequence>
<comment type="caution">
    <text evidence="2">The sequence shown here is derived from an EMBL/GenBank/DDBJ whole genome shotgun (WGS) entry which is preliminary data.</text>
</comment>
<dbReference type="Pfam" id="PF09814">
    <property type="entry name" value="HECT_2"/>
    <property type="match status" value="1"/>
</dbReference>
<dbReference type="GO" id="GO:0000151">
    <property type="term" value="C:ubiquitin ligase complex"/>
    <property type="evidence" value="ECO:0007669"/>
    <property type="project" value="TreeGrafter"/>
</dbReference>
<dbReference type="OrthoDB" id="66510at2759"/>
<dbReference type="InterPro" id="IPR019193">
    <property type="entry name" value="UBQ-conj_enz_E2-bd_prot"/>
</dbReference>
<keyword evidence="3" id="KW-1185">Reference proteome</keyword>
<dbReference type="GO" id="GO:0031624">
    <property type="term" value="F:ubiquitin conjugating enzyme binding"/>
    <property type="evidence" value="ECO:0007669"/>
    <property type="project" value="TreeGrafter"/>
</dbReference>
<evidence type="ECO:0000313" key="3">
    <source>
        <dbReference type="Proteomes" id="UP000772434"/>
    </source>
</evidence>
<dbReference type="Proteomes" id="UP000772434">
    <property type="component" value="Unassembled WGS sequence"/>
</dbReference>
<feature type="compositionally biased region" description="Low complexity" evidence="1">
    <location>
        <begin position="374"/>
        <end position="398"/>
    </location>
</feature>
<evidence type="ECO:0000313" key="2">
    <source>
        <dbReference type="EMBL" id="KAF9078816.1"/>
    </source>
</evidence>
<dbReference type="GO" id="GO:0006513">
    <property type="term" value="P:protein monoubiquitination"/>
    <property type="evidence" value="ECO:0007669"/>
    <property type="project" value="TreeGrafter"/>
</dbReference>
<accession>A0A9P5Q634</accession>
<dbReference type="PANTHER" id="PTHR31531:SF2">
    <property type="entry name" value="E3 UBIQUITIN-PROTEIN LIGASE E3D"/>
    <property type="match status" value="1"/>
</dbReference>
<feature type="region of interest" description="Disordered" evidence="1">
    <location>
        <begin position="370"/>
        <end position="413"/>
    </location>
</feature>
<dbReference type="GO" id="GO:0030332">
    <property type="term" value="F:cyclin binding"/>
    <property type="evidence" value="ECO:0007669"/>
    <property type="project" value="TreeGrafter"/>
</dbReference>
<name>A0A9P5Q634_9AGAR</name>
<dbReference type="GO" id="GO:0000209">
    <property type="term" value="P:protein polyubiquitination"/>
    <property type="evidence" value="ECO:0007669"/>
    <property type="project" value="TreeGrafter"/>
</dbReference>
<dbReference type="EMBL" id="JADNRY010000001">
    <property type="protein sequence ID" value="KAF9078816.1"/>
    <property type="molecule type" value="Genomic_DNA"/>
</dbReference>
<dbReference type="GO" id="GO:0043161">
    <property type="term" value="P:proteasome-mediated ubiquitin-dependent protein catabolic process"/>
    <property type="evidence" value="ECO:0007669"/>
    <property type="project" value="TreeGrafter"/>
</dbReference>